<evidence type="ECO:0000256" key="8">
    <source>
        <dbReference type="ARBA" id="ARBA00023315"/>
    </source>
</evidence>
<reference evidence="11" key="1">
    <citation type="submission" date="2023-08" db="EMBL/GenBank/DDBJ databases">
        <title>Functional and genomic diversity of the sorghum phyllosphere microbiome.</title>
        <authorList>
            <person name="Shade A."/>
        </authorList>
    </citation>
    <scope>NUCLEOTIDE SEQUENCE</scope>
    <source>
        <strain evidence="11">SORGH_AS_0201</strain>
    </source>
</reference>
<evidence type="ECO:0000256" key="3">
    <source>
        <dbReference type="ARBA" id="ARBA00022475"/>
    </source>
</evidence>
<evidence type="ECO:0000256" key="4">
    <source>
        <dbReference type="ARBA" id="ARBA00022679"/>
    </source>
</evidence>
<keyword evidence="8 9" id="KW-0012">Acyltransferase</keyword>
<keyword evidence="7 9" id="KW-0472">Membrane</keyword>
<gene>
    <name evidence="9" type="primary">lnt</name>
    <name evidence="11" type="ORF">QE440_000999</name>
</gene>
<proteinExistence type="inferred from homology"/>
<comment type="similarity">
    <text evidence="2 9">Belongs to the CN hydrolase family. Apolipoprotein N-acyltransferase subfamily.</text>
</comment>
<keyword evidence="3 9" id="KW-1003">Cell membrane</keyword>
<organism evidence="11 12">
    <name type="scientific">Pseudomonas oryzihabitans</name>
    <dbReference type="NCBI Taxonomy" id="47885"/>
    <lineage>
        <taxon>Bacteria</taxon>
        <taxon>Pseudomonadati</taxon>
        <taxon>Pseudomonadota</taxon>
        <taxon>Gammaproteobacteria</taxon>
        <taxon>Pseudomonadales</taxon>
        <taxon>Pseudomonadaceae</taxon>
        <taxon>Pseudomonas</taxon>
    </lineage>
</organism>
<dbReference type="Gene3D" id="3.60.110.10">
    <property type="entry name" value="Carbon-nitrogen hydrolase"/>
    <property type="match status" value="1"/>
</dbReference>
<feature type="transmembrane region" description="Helical" evidence="9">
    <location>
        <begin position="100"/>
        <end position="117"/>
    </location>
</feature>
<dbReference type="HAMAP" id="MF_01148">
    <property type="entry name" value="Lnt"/>
    <property type="match status" value="1"/>
</dbReference>
<comment type="pathway">
    <text evidence="9">Protein modification; lipoprotein biosynthesis (N-acyl transfer).</text>
</comment>
<keyword evidence="6 9" id="KW-1133">Transmembrane helix</keyword>
<evidence type="ECO:0000256" key="1">
    <source>
        <dbReference type="ARBA" id="ARBA00004651"/>
    </source>
</evidence>
<comment type="caution">
    <text evidence="11">The sequence shown here is derived from an EMBL/GenBank/DDBJ whole genome shotgun (WGS) entry which is preliminary data.</text>
</comment>
<dbReference type="EC" id="2.3.1.269" evidence="9"/>
<evidence type="ECO:0000259" key="10">
    <source>
        <dbReference type="PROSITE" id="PS50263"/>
    </source>
</evidence>
<dbReference type="NCBIfam" id="TIGR00546">
    <property type="entry name" value="lnt"/>
    <property type="match status" value="1"/>
</dbReference>
<accession>A0AAJ2BUN2</accession>
<keyword evidence="4 9" id="KW-0808">Transferase</keyword>
<protein>
    <recommendedName>
        <fullName evidence="9">Apolipoprotein N-acyltransferase</fullName>
        <shortName evidence="9">ALP N-acyltransferase</shortName>
        <ecNumber evidence="9">2.3.1.269</ecNumber>
    </recommendedName>
</protein>
<feature type="transmembrane region" description="Helical" evidence="9">
    <location>
        <begin position="129"/>
        <end position="154"/>
    </location>
</feature>
<dbReference type="GO" id="GO:0042158">
    <property type="term" value="P:lipoprotein biosynthetic process"/>
    <property type="evidence" value="ECO:0007669"/>
    <property type="project" value="UniProtKB-UniRule"/>
</dbReference>
<dbReference type="InterPro" id="IPR045378">
    <property type="entry name" value="LNT_N"/>
</dbReference>
<dbReference type="PANTHER" id="PTHR38686">
    <property type="entry name" value="APOLIPOPROTEIN N-ACYLTRANSFERASE"/>
    <property type="match status" value="1"/>
</dbReference>
<feature type="domain" description="CN hydrolase" evidence="10">
    <location>
        <begin position="272"/>
        <end position="512"/>
    </location>
</feature>
<dbReference type="Pfam" id="PF00795">
    <property type="entry name" value="CN_hydrolase"/>
    <property type="match status" value="1"/>
</dbReference>
<evidence type="ECO:0000256" key="5">
    <source>
        <dbReference type="ARBA" id="ARBA00022692"/>
    </source>
</evidence>
<evidence type="ECO:0000256" key="9">
    <source>
        <dbReference type="HAMAP-Rule" id="MF_01148"/>
    </source>
</evidence>
<feature type="transmembrane region" description="Helical" evidence="9">
    <location>
        <begin position="204"/>
        <end position="227"/>
    </location>
</feature>
<dbReference type="InterPro" id="IPR036526">
    <property type="entry name" value="C-N_Hydrolase_sf"/>
</dbReference>
<dbReference type="Pfam" id="PF20154">
    <property type="entry name" value="LNT_N"/>
    <property type="match status" value="1"/>
</dbReference>
<dbReference type="SUPFAM" id="SSF56317">
    <property type="entry name" value="Carbon-nitrogen hydrolase"/>
    <property type="match status" value="1"/>
</dbReference>
<keyword evidence="5 9" id="KW-0812">Transmembrane</keyword>
<dbReference type="GO" id="GO:0016410">
    <property type="term" value="F:N-acyltransferase activity"/>
    <property type="evidence" value="ECO:0007669"/>
    <property type="project" value="UniProtKB-UniRule"/>
</dbReference>
<dbReference type="InterPro" id="IPR004563">
    <property type="entry name" value="Apolipo_AcylTrfase"/>
</dbReference>
<dbReference type="PANTHER" id="PTHR38686:SF1">
    <property type="entry name" value="APOLIPOPROTEIN N-ACYLTRANSFERASE"/>
    <property type="match status" value="1"/>
</dbReference>
<name>A0AAJ2BUN2_9PSED</name>
<evidence type="ECO:0000313" key="11">
    <source>
        <dbReference type="EMBL" id="MDR6233258.1"/>
    </source>
</evidence>
<evidence type="ECO:0000256" key="6">
    <source>
        <dbReference type="ARBA" id="ARBA00022989"/>
    </source>
</evidence>
<feature type="transmembrane region" description="Helical" evidence="9">
    <location>
        <begin position="55"/>
        <end position="88"/>
    </location>
</feature>
<dbReference type="PROSITE" id="PS50263">
    <property type="entry name" value="CN_HYDROLASE"/>
    <property type="match status" value="1"/>
</dbReference>
<feature type="transmembrane region" description="Helical" evidence="9">
    <location>
        <begin position="234"/>
        <end position="251"/>
    </location>
</feature>
<sequence length="557" mass="61147">MAAISSTLAPQLQSGSLPRTRLWRSPALTSKLAQPRSDQGFSMRWTTQPGWKGNLLALFAGALTPLALAPFNIWPLALVSAGLFYLGLKGLTAWRAFLRGWCYGFGAFLAGTSWIYVSIHTYGAASTPLALFLTVGFAAGIALFFALPAWLWALCLRRNQAPLGDALTFAGLWFALELFRSWALTGFPWLFLGYSQLSGPLQGLAPLGGVWLISAALALTAALLVNLPRLIRRPAALVTALVLLALPWVAGDVFKGQVWTQPAGAPLKVAGVQGNIAQELKWNPDHARATLALYRDRTAEQTDADLVVWPENAIPVLREYVTDFLAAEGAQVAAHGGALVTGLPDRERDANGESRYFNSITAVGNGSGTYYKQKLVPFGEYVPLQEYLRGLIGFFDLPMSDFVRGPENQQPLLVKGYRVAPFICYEVVYPEFVADMAAQSQLLLTISNDTWFGKSIGPQQHLQMAQMRALETGRWLIRVTNDGITALVDPFGRISRQIPPYQVGVLQGTVVPMEGLTPYLRYHRWPLEIFSALVLLWGLLLRRQDKPEPAPLVVTQR</sequence>
<dbReference type="EMBL" id="JAVJAF010000001">
    <property type="protein sequence ID" value="MDR6233258.1"/>
    <property type="molecule type" value="Genomic_DNA"/>
</dbReference>
<dbReference type="AlphaFoldDB" id="A0AAJ2BUN2"/>
<dbReference type="InterPro" id="IPR003010">
    <property type="entry name" value="C-N_Hydrolase"/>
</dbReference>
<dbReference type="GO" id="GO:0005886">
    <property type="term" value="C:plasma membrane"/>
    <property type="evidence" value="ECO:0007669"/>
    <property type="project" value="UniProtKB-SubCell"/>
</dbReference>
<dbReference type="CDD" id="cd07571">
    <property type="entry name" value="ALP_N-acyl_transferase"/>
    <property type="match status" value="1"/>
</dbReference>
<evidence type="ECO:0000313" key="12">
    <source>
        <dbReference type="Proteomes" id="UP001268036"/>
    </source>
</evidence>
<evidence type="ECO:0000256" key="7">
    <source>
        <dbReference type="ARBA" id="ARBA00023136"/>
    </source>
</evidence>
<comment type="function">
    <text evidence="9">Catalyzes the phospholipid dependent N-acylation of the N-terminal cysteine of apolipoprotein, the last step in lipoprotein maturation.</text>
</comment>
<dbReference type="Proteomes" id="UP001268036">
    <property type="component" value="Unassembled WGS sequence"/>
</dbReference>
<evidence type="ECO:0000256" key="2">
    <source>
        <dbReference type="ARBA" id="ARBA00010065"/>
    </source>
</evidence>
<comment type="catalytic activity">
    <reaction evidence="9">
        <text>N-terminal S-1,2-diacyl-sn-glyceryl-L-cysteinyl-[lipoprotein] + a glycerophospholipid = N-acyl-S-1,2-diacyl-sn-glyceryl-L-cysteinyl-[lipoprotein] + a 2-acyl-sn-glycero-3-phospholipid + H(+)</text>
        <dbReference type="Rhea" id="RHEA:48228"/>
        <dbReference type="Rhea" id="RHEA-COMP:14681"/>
        <dbReference type="Rhea" id="RHEA-COMP:14684"/>
        <dbReference type="ChEBI" id="CHEBI:15378"/>
        <dbReference type="ChEBI" id="CHEBI:136912"/>
        <dbReference type="ChEBI" id="CHEBI:140656"/>
        <dbReference type="ChEBI" id="CHEBI:140657"/>
        <dbReference type="ChEBI" id="CHEBI:140660"/>
        <dbReference type="EC" id="2.3.1.269"/>
    </reaction>
</comment>
<comment type="subcellular location">
    <subcellularLocation>
        <location evidence="1 9">Cell membrane</location>
        <topology evidence="1 9">Multi-pass membrane protein</topology>
    </subcellularLocation>
</comment>
<feature type="transmembrane region" description="Helical" evidence="9">
    <location>
        <begin position="166"/>
        <end position="192"/>
    </location>
</feature>